<gene>
    <name evidence="1" type="ORF">F5876DRAFT_79210</name>
</gene>
<protein>
    <submittedName>
        <fullName evidence="1">Cell division control protein 4</fullName>
    </submittedName>
</protein>
<keyword evidence="2" id="KW-1185">Reference proteome</keyword>
<organism evidence="1 2">
    <name type="scientific">Lentinula aff. lateritia</name>
    <dbReference type="NCBI Taxonomy" id="2804960"/>
    <lineage>
        <taxon>Eukaryota</taxon>
        <taxon>Fungi</taxon>
        <taxon>Dikarya</taxon>
        <taxon>Basidiomycota</taxon>
        <taxon>Agaricomycotina</taxon>
        <taxon>Agaricomycetes</taxon>
        <taxon>Agaricomycetidae</taxon>
        <taxon>Agaricales</taxon>
        <taxon>Marasmiineae</taxon>
        <taxon>Omphalotaceae</taxon>
        <taxon>Lentinula</taxon>
    </lineage>
</organism>
<name>A0ACC1TUE5_9AGAR</name>
<dbReference type="Proteomes" id="UP001163835">
    <property type="component" value="Unassembled WGS sequence"/>
</dbReference>
<keyword evidence="1" id="KW-0132">Cell division</keyword>
<evidence type="ECO:0000313" key="2">
    <source>
        <dbReference type="Proteomes" id="UP001163835"/>
    </source>
</evidence>
<keyword evidence="1" id="KW-0131">Cell cycle</keyword>
<accession>A0ACC1TUE5</accession>
<dbReference type="EMBL" id="MU795259">
    <property type="protein sequence ID" value="KAJ3807966.1"/>
    <property type="molecule type" value="Genomic_DNA"/>
</dbReference>
<comment type="caution">
    <text evidence="1">The sequence shown here is derived from an EMBL/GenBank/DDBJ whole genome shotgun (WGS) entry which is preliminary data.</text>
</comment>
<sequence length="413" mass="45112">MPGTGRVDLMGAMKYGPCTIYMNLQPEPASLSPDWNLNTRKHISFEIHETYVVTCLILDVPRDIIITASDDHTIAVYTLSTGQLRSTLVGHEGGIWSLSFIYYDGQHLLVSGSTDKTVRIWDLVSGNCLHVFRGHSGTVRCLDVASPAIEESSVKEKVLSDQLPLIVTGSRDKSVKVWSIPGKDKPSFIADEDADASNNPYHLHNLTGHTEPIHSISAHGRTAVSGSYDHSVRVWDIVSGACKHVLNGHSGKVYVVVYDPIRETVYSTGLDGTINIYSATSGVRLRTLTGHMSLVGLLELSSSDPSPYLVSGCADATLRVWDPITGALIHTLDDHPSPITSFHHDGKRLVGGGDGLLRMWDIRTGTVVKDLLRDTLSLWKVAFDGQWAVCAYSKMSGQSMLDIWNFGTSDSKL</sequence>
<evidence type="ECO:0000313" key="1">
    <source>
        <dbReference type="EMBL" id="KAJ3807966.1"/>
    </source>
</evidence>
<reference evidence="1" key="1">
    <citation type="submission" date="2022-09" db="EMBL/GenBank/DDBJ databases">
        <title>A Global Phylogenomic Analysis of the Shiitake Genus Lentinula.</title>
        <authorList>
            <consortium name="DOE Joint Genome Institute"/>
            <person name="Sierra-Patev S."/>
            <person name="Min B."/>
            <person name="Naranjo-Ortiz M."/>
            <person name="Looney B."/>
            <person name="Konkel Z."/>
            <person name="Slot J.C."/>
            <person name="Sakamoto Y."/>
            <person name="Steenwyk J.L."/>
            <person name="Rokas A."/>
            <person name="Carro J."/>
            <person name="Camarero S."/>
            <person name="Ferreira P."/>
            <person name="Molpeceres G."/>
            <person name="Ruiz-Duenas F.J."/>
            <person name="Serrano A."/>
            <person name="Henrissat B."/>
            <person name="Drula E."/>
            <person name="Hughes K.W."/>
            <person name="Mata J.L."/>
            <person name="Ishikawa N.K."/>
            <person name="Vargas-Isla R."/>
            <person name="Ushijima S."/>
            <person name="Smith C.A."/>
            <person name="Ahrendt S."/>
            <person name="Andreopoulos W."/>
            <person name="He G."/>
            <person name="Labutti K."/>
            <person name="Lipzen A."/>
            <person name="Ng V."/>
            <person name="Riley R."/>
            <person name="Sandor L."/>
            <person name="Barry K."/>
            <person name="Martinez A.T."/>
            <person name="Xiao Y."/>
            <person name="Gibbons J.G."/>
            <person name="Terashima K."/>
            <person name="Grigoriev I.V."/>
            <person name="Hibbett D.S."/>
        </authorList>
    </citation>
    <scope>NUCLEOTIDE SEQUENCE</scope>
    <source>
        <strain evidence="1">TMI1499</strain>
    </source>
</reference>
<proteinExistence type="predicted"/>